<evidence type="ECO:0000256" key="4">
    <source>
        <dbReference type="ARBA" id="ARBA00023136"/>
    </source>
</evidence>
<dbReference type="GO" id="GO:0005886">
    <property type="term" value="C:plasma membrane"/>
    <property type="evidence" value="ECO:0007669"/>
    <property type="project" value="InterPro"/>
</dbReference>
<proteinExistence type="predicted"/>
<keyword evidence="3 5" id="KW-1133">Transmembrane helix</keyword>
<feature type="transmembrane region" description="Helical" evidence="5">
    <location>
        <begin position="37"/>
        <end position="60"/>
    </location>
</feature>
<reference evidence="7" key="2">
    <citation type="journal article" date="2021" name="Syst. Appl. Microbiol.">
        <title>Roseomonas hellenica sp. nov., isolated from roots of wild-growing Alkanna tinctoria.</title>
        <authorList>
            <person name="Rat A."/>
            <person name="Naranjo H.D."/>
            <person name="Lebbe L."/>
            <person name="Cnockaert M."/>
            <person name="Krigas N."/>
            <person name="Grigoriadou K."/>
            <person name="Maloupa E."/>
            <person name="Willems A."/>
        </authorList>
    </citation>
    <scope>NUCLEOTIDE SEQUENCE</scope>
    <source>
        <strain evidence="7">LMG 31231</strain>
    </source>
</reference>
<dbReference type="RefSeq" id="WP_211863987.1">
    <property type="nucleotide sequence ID" value="NZ_JAAEDM010000078.1"/>
</dbReference>
<evidence type="ECO:0000313" key="7">
    <source>
        <dbReference type="EMBL" id="MBR0673584.1"/>
    </source>
</evidence>
<evidence type="ECO:0000256" key="2">
    <source>
        <dbReference type="ARBA" id="ARBA00022692"/>
    </source>
</evidence>
<name>A0A9X9X2F5_9PROT</name>
<protein>
    <submittedName>
        <fullName evidence="7">DUF1049 domain-containing protein</fullName>
    </submittedName>
</protein>
<feature type="domain" description="Lipopolysaccharide assembly protein A" evidence="6">
    <location>
        <begin position="20"/>
        <end position="85"/>
    </location>
</feature>
<gene>
    <name evidence="7" type="ORF">GXW76_20600</name>
</gene>
<dbReference type="AlphaFoldDB" id="A0A9X9X2F5"/>
<keyword evidence="1" id="KW-1003">Cell membrane</keyword>
<reference evidence="7" key="1">
    <citation type="submission" date="2020-01" db="EMBL/GenBank/DDBJ databases">
        <authorList>
            <person name="Rat A."/>
        </authorList>
    </citation>
    <scope>NUCLEOTIDE SEQUENCE</scope>
    <source>
        <strain evidence="7">LMG 31231</strain>
    </source>
</reference>
<keyword evidence="8" id="KW-1185">Reference proteome</keyword>
<comment type="caution">
    <text evidence="7">The sequence shown here is derived from an EMBL/GenBank/DDBJ whole genome shotgun (WGS) entry which is preliminary data.</text>
</comment>
<dbReference type="Pfam" id="PF06305">
    <property type="entry name" value="LapA_dom"/>
    <property type="match status" value="1"/>
</dbReference>
<evidence type="ECO:0000256" key="5">
    <source>
        <dbReference type="SAM" id="Phobius"/>
    </source>
</evidence>
<keyword evidence="2 5" id="KW-0812">Transmembrane</keyword>
<evidence type="ECO:0000256" key="1">
    <source>
        <dbReference type="ARBA" id="ARBA00022475"/>
    </source>
</evidence>
<dbReference type="InterPro" id="IPR010445">
    <property type="entry name" value="LapA_dom"/>
</dbReference>
<accession>A0A9X9X2F5</accession>
<dbReference type="EMBL" id="JAAEDM010000078">
    <property type="protein sequence ID" value="MBR0673584.1"/>
    <property type="molecule type" value="Genomic_DNA"/>
</dbReference>
<evidence type="ECO:0000256" key="3">
    <source>
        <dbReference type="ARBA" id="ARBA00022989"/>
    </source>
</evidence>
<evidence type="ECO:0000313" key="8">
    <source>
        <dbReference type="Proteomes" id="UP001138751"/>
    </source>
</evidence>
<evidence type="ECO:0000259" key="6">
    <source>
        <dbReference type="Pfam" id="PF06305"/>
    </source>
</evidence>
<sequence>MRLILFVPLAALVVLFALSNRQEVDLRLWPFDFVWSLPLSLAVLVPAAFTFLLGAAIVWLSDLPARRRGWLARRRATALQREIDRIHAAEKAAAADRLAGPAT</sequence>
<organism evidence="7 8">
    <name type="scientific">Neoroseomonas soli</name>
    <dbReference type="NCBI Taxonomy" id="1081025"/>
    <lineage>
        <taxon>Bacteria</taxon>
        <taxon>Pseudomonadati</taxon>
        <taxon>Pseudomonadota</taxon>
        <taxon>Alphaproteobacteria</taxon>
        <taxon>Acetobacterales</taxon>
        <taxon>Acetobacteraceae</taxon>
        <taxon>Neoroseomonas</taxon>
    </lineage>
</organism>
<dbReference type="Proteomes" id="UP001138751">
    <property type="component" value="Unassembled WGS sequence"/>
</dbReference>
<keyword evidence="4 5" id="KW-0472">Membrane</keyword>